<sequence length="297" mass="33323">MNWNTLRYVVEIAEQKSFSKAARKLYLAQPSLSQSIRALEQELGTPLFDRTRSPLRLTYAGELFAKWAKESLRSQEQTVRRIADVAEGVRTRLVVGVSFSRSAYLFPGVMAQFRRERPNCSVILVERPTSLLSQEDNLDLLIDVPHDESLLDTSVLLAEERLLLAVPPNLAGSVRPSGGDFPSVSLADFSDQPFVLLSEDQMLRQICFSLCAQEGFVPQIALECRSLQTAHAMAEAGVGVTLVPELFVRHAVRDRTMCYCVMQGHPAVRKLAVTYRSDRYLSEDARILIGLLQKLLR</sequence>
<dbReference type="PANTHER" id="PTHR30346">
    <property type="entry name" value="TRANSCRIPTIONAL DUAL REGULATOR HCAR-RELATED"/>
    <property type="match status" value="1"/>
</dbReference>
<gene>
    <name evidence="6" type="ORF">H8717_02525</name>
</gene>
<dbReference type="Proteomes" id="UP000658131">
    <property type="component" value="Unassembled WGS sequence"/>
</dbReference>
<evidence type="ECO:0000256" key="4">
    <source>
        <dbReference type="ARBA" id="ARBA00023163"/>
    </source>
</evidence>
<name>A0ABR7NFU9_9FIRM</name>
<dbReference type="SUPFAM" id="SSF53850">
    <property type="entry name" value="Periplasmic binding protein-like II"/>
    <property type="match status" value="1"/>
</dbReference>
<evidence type="ECO:0000256" key="1">
    <source>
        <dbReference type="ARBA" id="ARBA00009437"/>
    </source>
</evidence>
<dbReference type="InterPro" id="IPR000847">
    <property type="entry name" value="LysR_HTH_N"/>
</dbReference>
<keyword evidence="2" id="KW-0805">Transcription regulation</keyword>
<comment type="caution">
    <text evidence="6">The sequence shown here is derived from an EMBL/GenBank/DDBJ whole genome shotgun (WGS) entry which is preliminary data.</text>
</comment>
<keyword evidence="4" id="KW-0804">Transcription</keyword>
<dbReference type="CDD" id="cd05466">
    <property type="entry name" value="PBP2_LTTR_substrate"/>
    <property type="match status" value="1"/>
</dbReference>
<dbReference type="RefSeq" id="WP_262398932.1">
    <property type="nucleotide sequence ID" value="NZ_JACRTB010000003.1"/>
</dbReference>
<evidence type="ECO:0000313" key="6">
    <source>
        <dbReference type="EMBL" id="MBC8575288.1"/>
    </source>
</evidence>
<dbReference type="SUPFAM" id="SSF46785">
    <property type="entry name" value="Winged helix' DNA-binding domain"/>
    <property type="match status" value="1"/>
</dbReference>
<keyword evidence="7" id="KW-1185">Reference proteome</keyword>
<feature type="domain" description="HTH lysR-type" evidence="5">
    <location>
        <begin position="1"/>
        <end position="58"/>
    </location>
</feature>
<comment type="similarity">
    <text evidence="1">Belongs to the LysR transcriptional regulatory family.</text>
</comment>
<keyword evidence="3" id="KW-0238">DNA-binding</keyword>
<evidence type="ECO:0000313" key="7">
    <source>
        <dbReference type="Proteomes" id="UP000658131"/>
    </source>
</evidence>
<dbReference type="InterPro" id="IPR036388">
    <property type="entry name" value="WH-like_DNA-bd_sf"/>
</dbReference>
<protein>
    <submittedName>
        <fullName evidence="6">LysR family transcriptional regulator</fullName>
    </submittedName>
</protein>
<dbReference type="Gene3D" id="1.10.10.10">
    <property type="entry name" value="Winged helix-like DNA-binding domain superfamily/Winged helix DNA-binding domain"/>
    <property type="match status" value="1"/>
</dbReference>
<proteinExistence type="inferred from homology"/>
<dbReference type="PRINTS" id="PR00039">
    <property type="entry name" value="HTHLYSR"/>
</dbReference>
<evidence type="ECO:0000256" key="2">
    <source>
        <dbReference type="ARBA" id="ARBA00023015"/>
    </source>
</evidence>
<dbReference type="EMBL" id="JACRTB010000003">
    <property type="protein sequence ID" value="MBC8575288.1"/>
    <property type="molecule type" value="Genomic_DNA"/>
</dbReference>
<dbReference type="Pfam" id="PF03466">
    <property type="entry name" value="LysR_substrate"/>
    <property type="match status" value="1"/>
</dbReference>
<dbReference type="Gene3D" id="3.40.190.10">
    <property type="entry name" value="Periplasmic binding protein-like II"/>
    <property type="match status" value="2"/>
</dbReference>
<accession>A0ABR7NFU9</accession>
<dbReference type="InterPro" id="IPR005119">
    <property type="entry name" value="LysR_subst-bd"/>
</dbReference>
<organism evidence="6 7">
    <name type="scientific">Yanshouia hominis</name>
    <dbReference type="NCBI Taxonomy" id="2763673"/>
    <lineage>
        <taxon>Bacteria</taxon>
        <taxon>Bacillati</taxon>
        <taxon>Bacillota</taxon>
        <taxon>Clostridia</taxon>
        <taxon>Eubacteriales</taxon>
        <taxon>Oscillospiraceae</taxon>
        <taxon>Yanshouia</taxon>
    </lineage>
</organism>
<evidence type="ECO:0000256" key="3">
    <source>
        <dbReference type="ARBA" id="ARBA00023125"/>
    </source>
</evidence>
<dbReference type="PANTHER" id="PTHR30346:SF28">
    <property type="entry name" value="HTH-TYPE TRANSCRIPTIONAL REGULATOR CYNR"/>
    <property type="match status" value="1"/>
</dbReference>
<dbReference type="Pfam" id="PF00126">
    <property type="entry name" value="HTH_1"/>
    <property type="match status" value="1"/>
</dbReference>
<dbReference type="InterPro" id="IPR036390">
    <property type="entry name" value="WH_DNA-bd_sf"/>
</dbReference>
<dbReference type="PROSITE" id="PS50931">
    <property type="entry name" value="HTH_LYSR"/>
    <property type="match status" value="1"/>
</dbReference>
<evidence type="ECO:0000259" key="5">
    <source>
        <dbReference type="PROSITE" id="PS50931"/>
    </source>
</evidence>
<reference evidence="6 7" key="1">
    <citation type="submission" date="2020-08" db="EMBL/GenBank/DDBJ databases">
        <title>Genome public.</title>
        <authorList>
            <person name="Liu C."/>
            <person name="Sun Q."/>
        </authorList>
    </citation>
    <scope>NUCLEOTIDE SEQUENCE [LARGE SCALE GENOMIC DNA]</scope>
    <source>
        <strain evidence="6 7">BX1</strain>
    </source>
</reference>